<feature type="region of interest" description="Disordered" evidence="5">
    <location>
        <begin position="1"/>
        <end position="47"/>
    </location>
</feature>
<evidence type="ECO:0000256" key="3">
    <source>
        <dbReference type="ARBA" id="ARBA00022664"/>
    </source>
</evidence>
<feature type="compositionally biased region" description="Acidic residues" evidence="5">
    <location>
        <begin position="89"/>
        <end position="122"/>
    </location>
</feature>
<dbReference type="STRING" id="329046.A0A1Y2C3Z7"/>
<dbReference type="GO" id="GO:0045292">
    <property type="term" value="P:mRNA cis splicing, via spliceosome"/>
    <property type="evidence" value="ECO:0007669"/>
    <property type="project" value="TreeGrafter"/>
</dbReference>
<comment type="similarity">
    <text evidence="2">Belongs to the CWC15 family.</text>
</comment>
<dbReference type="Pfam" id="PF04889">
    <property type="entry name" value="Cwf_Cwc_15"/>
    <property type="match status" value="1"/>
</dbReference>
<evidence type="ECO:0000256" key="4">
    <source>
        <dbReference type="ARBA" id="ARBA00023187"/>
    </source>
</evidence>
<dbReference type="GO" id="GO:0071014">
    <property type="term" value="C:post-mRNA release spliceosomal complex"/>
    <property type="evidence" value="ECO:0007669"/>
    <property type="project" value="EnsemblFungi"/>
</dbReference>
<protein>
    <submittedName>
        <fullName evidence="6">Cwf15/Cwc15 cell cycle control protein</fullName>
    </submittedName>
</protein>
<evidence type="ECO:0000256" key="5">
    <source>
        <dbReference type="SAM" id="MobiDB-lite"/>
    </source>
</evidence>
<dbReference type="PANTHER" id="PTHR12718:SF2">
    <property type="entry name" value="SPLICEOSOME-ASSOCIATED PROTEIN CWC15 HOMOLOG"/>
    <property type="match status" value="1"/>
</dbReference>
<name>A0A1Y2C3Z7_9FUNG</name>
<gene>
    <name evidence="6" type="ORF">BCR33DRAFT_767497</name>
</gene>
<dbReference type="GO" id="GO:0003723">
    <property type="term" value="F:RNA binding"/>
    <property type="evidence" value="ECO:0007669"/>
    <property type="project" value="EnsemblFungi"/>
</dbReference>
<accession>A0A1Y2C3Z7</accession>
<dbReference type="Proteomes" id="UP000193642">
    <property type="component" value="Unassembled WGS sequence"/>
</dbReference>
<dbReference type="GO" id="GO:0000974">
    <property type="term" value="C:Prp19 complex"/>
    <property type="evidence" value="ECO:0007669"/>
    <property type="project" value="EnsemblFungi"/>
</dbReference>
<feature type="region of interest" description="Disordered" evidence="5">
    <location>
        <begin position="64"/>
        <end position="172"/>
    </location>
</feature>
<dbReference type="AlphaFoldDB" id="A0A1Y2C3Z7"/>
<dbReference type="PANTHER" id="PTHR12718">
    <property type="entry name" value="CELL CYCLE CONTROL PROTEIN CWF15"/>
    <property type="match status" value="1"/>
</dbReference>
<evidence type="ECO:0000256" key="2">
    <source>
        <dbReference type="ARBA" id="ARBA00006644"/>
    </source>
</evidence>
<keyword evidence="4" id="KW-0508">mRNA splicing</keyword>
<organism evidence="6 7">
    <name type="scientific">Rhizoclosmatium globosum</name>
    <dbReference type="NCBI Taxonomy" id="329046"/>
    <lineage>
        <taxon>Eukaryota</taxon>
        <taxon>Fungi</taxon>
        <taxon>Fungi incertae sedis</taxon>
        <taxon>Chytridiomycota</taxon>
        <taxon>Chytridiomycota incertae sedis</taxon>
        <taxon>Chytridiomycetes</taxon>
        <taxon>Chytridiales</taxon>
        <taxon>Chytriomycetaceae</taxon>
        <taxon>Rhizoclosmatium</taxon>
    </lineage>
</organism>
<proteinExistence type="inferred from homology"/>
<evidence type="ECO:0000313" key="7">
    <source>
        <dbReference type="Proteomes" id="UP000193642"/>
    </source>
</evidence>
<feature type="compositionally biased region" description="Basic and acidic residues" evidence="5">
    <location>
        <begin position="123"/>
        <end position="157"/>
    </location>
</feature>
<dbReference type="OrthoDB" id="30179at2759"/>
<dbReference type="InterPro" id="IPR006973">
    <property type="entry name" value="Cwf_Cwc_15"/>
</dbReference>
<evidence type="ECO:0000256" key="1">
    <source>
        <dbReference type="ARBA" id="ARBA00003777"/>
    </source>
</evidence>
<evidence type="ECO:0000313" key="6">
    <source>
        <dbReference type="EMBL" id="ORY41676.1"/>
    </source>
</evidence>
<dbReference type="GO" id="GO:0071013">
    <property type="term" value="C:catalytic step 2 spliceosome"/>
    <property type="evidence" value="ECO:0007669"/>
    <property type="project" value="TreeGrafter"/>
</dbReference>
<reference evidence="6 7" key="1">
    <citation type="submission" date="2016-07" db="EMBL/GenBank/DDBJ databases">
        <title>Pervasive Adenine N6-methylation of Active Genes in Fungi.</title>
        <authorList>
            <consortium name="DOE Joint Genome Institute"/>
            <person name="Mondo S.J."/>
            <person name="Dannebaum R.O."/>
            <person name="Kuo R.C."/>
            <person name="Labutti K."/>
            <person name="Haridas S."/>
            <person name="Kuo A."/>
            <person name="Salamov A."/>
            <person name="Ahrendt S.R."/>
            <person name="Lipzen A."/>
            <person name="Sullivan W."/>
            <person name="Andreopoulos W.B."/>
            <person name="Clum A."/>
            <person name="Lindquist E."/>
            <person name="Daum C."/>
            <person name="Ramamoorthy G.K."/>
            <person name="Gryganskyi A."/>
            <person name="Culley D."/>
            <person name="Magnuson J.K."/>
            <person name="James T.Y."/>
            <person name="O'Malley M.A."/>
            <person name="Stajich J.E."/>
            <person name="Spatafora J.W."/>
            <person name="Visel A."/>
            <person name="Grigoriev I.V."/>
        </authorList>
    </citation>
    <scope>NUCLEOTIDE SEQUENCE [LARGE SCALE GENOMIC DNA]</scope>
    <source>
        <strain evidence="6 7">JEL800</strain>
    </source>
</reference>
<comment type="function">
    <text evidence="1">Involved in pre-mRNA splicing.</text>
</comment>
<dbReference type="EMBL" id="MCGO01000031">
    <property type="protein sequence ID" value="ORY41676.1"/>
    <property type="molecule type" value="Genomic_DNA"/>
</dbReference>
<keyword evidence="7" id="KW-1185">Reference proteome</keyword>
<sequence>MAPSSWRRSLRDTGGAPTQQRSAKELPAHTQIKLRQTGQNAPGERLDREALKQKLLAAERAAKAAAAGGVAIDEEQLEQKRRELLAENPDADDDVDDDPDEEEEKEDDEDDEDDDDSDDDEAELMRELEKIKRERAEEKERLEKEKREEEERAREEAMLAGNPLLNQGASSSAVTVSGGFAVKRRWDDDVIFKNQSRGVEERPKKRFVNDLLRSDFHRKFMSKYVR</sequence>
<keyword evidence="3" id="KW-0507">mRNA processing</keyword>
<comment type="caution">
    <text evidence="6">The sequence shown here is derived from an EMBL/GenBank/DDBJ whole genome shotgun (WGS) entry which is preliminary data.</text>
</comment>